<dbReference type="AlphaFoldDB" id="A0A5C5WWK9"/>
<dbReference type="EMBL" id="SJPI01000001">
    <property type="protein sequence ID" value="TWT54242.1"/>
    <property type="molecule type" value="Genomic_DNA"/>
</dbReference>
<reference evidence="3 4" key="1">
    <citation type="submission" date="2019-02" db="EMBL/GenBank/DDBJ databases">
        <title>Deep-cultivation of Planctomycetes and their phenomic and genomic characterization uncovers novel biology.</title>
        <authorList>
            <person name="Wiegand S."/>
            <person name="Jogler M."/>
            <person name="Boedeker C."/>
            <person name="Pinto D."/>
            <person name="Vollmers J."/>
            <person name="Rivas-Marin E."/>
            <person name="Kohn T."/>
            <person name="Peeters S.H."/>
            <person name="Heuer A."/>
            <person name="Rast P."/>
            <person name="Oberbeckmann S."/>
            <person name="Bunk B."/>
            <person name="Jeske O."/>
            <person name="Meyerdierks A."/>
            <person name="Storesund J.E."/>
            <person name="Kallscheuer N."/>
            <person name="Luecker S."/>
            <person name="Lage O.M."/>
            <person name="Pohl T."/>
            <person name="Merkel B.J."/>
            <person name="Hornburger P."/>
            <person name="Mueller R.-W."/>
            <person name="Bruemmer F."/>
            <person name="Labrenz M."/>
            <person name="Spormann A.M."/>
            <person name="Op Den Camp H."/>
            <person name="Overmann J."/>
            <person name="Amann R."/>
            <person name="Jetten M.S.M."/>
            <person name="Mascher T."/>
            <person name="Medema M.H."/>
            <person name="Devos D.P."/>
            <person name="Kaster A.-K."/>
            <person name="Ovreas L."/>
            <person name="Rohde M."/>
            <person name="Galperin M.Y."/>
            <person name="Jogler C."/>
        </authorList>
    </citation>
    <scope>NUCLEOTIDE SEQUENCE [LARGE SCALE GENOMIC DNA]</scope>
    <source>
        <strain evidence="3 4">Pla22</strain>
    </source>
</reference>
<gene>
    <name evidence="3" type="ORF">Pla22_18830</name>
</gene>
<comment type="caution">
    <text evidence="3">The sequence shown here is derived from an EMBL/GenBank/DDBJ whole genome shotgun (WGS) entry which is preliminary data.</text>
</comment>
<sequence precursor="true">MFHAHRFTAHHFVAWSLPIVAILSCTLAKADDGTLLQPYSVFVSQAASFARSGPRTEDYRTDPLRHGQQLEVYAETQDGWLGIRPPEGSFSWIPAEAVEVDGSGDQGTVVEDASIVWIGTQLGQARKYGWQVRLYEGEPVTIIGRSERDGPDGPQLWYRIVPPSGEFRFVHRSEIVRTAEDLVASIKPVSMAESGRNIPAGPTGPTHIPSQPSKEFETVAASTSAKSRQRIEADARAVPDSTVVANAGSSVLDSDLVQQASHVDDWQSNVNRSGNAQPLPPTLAQAGVAPKSTPGSAEETNPRPRGLLASVAMLGRPKIREIGAADTPEAVNDDKSWVAGLTRRLSPSAETPSVPMTQPFQQSYVDEAQVAQVSGIAPLPAQELYPARDPLPATTASTPLSNISSPPRLSPIGNQPVLRTAPSVSPARVTELQRQVQGADLATMQVLLSQLMASQGSAAEARIISETASSLASRSADATTIHQAQTLASRASDYAHLAMRRDGNGGVQQLDAPVFPTSPSSAPSMLPVSDVATSTLPSESGPQLESISGQLVQVYSARPQSPPFALTDGTGRTVAYVTPSPGINLRMHLNSQVTVTGEKGFVNGVNLPHVFAEKAERVASSGLQFR</sequence>
<feature type="chain" id="PRO_5022773684" description="Bacterial SH3 domain protein" evidence="2">
    <location>
        <begin position="31"/>
        <end position="626"/>
    </location>
</feature>
<dbReference type="RefSeq" id="WP_146514317.1">
    <property type="nucleotide sequence ID" value="NZ_SJPI01000001.1"/>
</dbReference>
<proteinExistence type="predicted"/>
<evidence type="ECO:0008006" key="5">
    <source>
        <dbReference type="Google" id="ProtNLM"/>
    </source>
</evidence>
<feature type="region of interest" description="Disordered" evidence="1">
    <location>
        <begin position="395"/>
        <end position="414"/>
    </location>
</feature>
<dbReference type="OrthoDB" id="288013at2"/>
<name>A0A5C5WWK9_9BACT</name>
<evidence type="ECO:0000313" key="4">
    <source>
        <dbReference type="Proteomes" id="UP000316598"/>
    </source>
</evidence>
<feature type="compositionally biased region" description="Polar residues" evidence="1">
    <location>
        <begin position="395"/>
        <end position="407"/>
    </location>
</feature>
<organism evidence="3 4">
    <name type="scientific">Rubripirellula amarantea</name>
    <dbReference type="NCBI Taxonomy" id="2527999"/>
    <lineage>
        <taxon>Bacteria</taxon>
        <taxon>Pseudomonadati</taxon>
        <taxon>Planctomycetota</taxon>
        <taxon>Planctomycetia</taxon>
        <taxon>Pirellulales</taxon>
        <taxon>Pirellulaceae</taxon>
        <taxon>Rubripirellula</taxon>
    </lineage>
</organism>
<feature type="region of interest" description="Disordered" evidence="1">
    <location>
        <begin position="193"/>
        <end position="236"/>
    </location>
</feature>
<dbReference type="PROSITE" id="PS51257">
    <property type="entry name" value="PROKAR_LIPOPROTEIN"/>
    <property type="match status" value="1"/>
</dbReference>
<evidence type="ECO:0000313" key="3">
    <source>
        <dbReference type="EMBL" id="TWT54242.1"/>
    </source>
</evidence>
<dbReference type="Proteomes" id="UP000316598">
    <property type="component" value="Unassembled WGS sequence"/>
</dbReference>
<evidence type="ECO:0000256" key="2">
    <source>
        <dbReference type="SAM" id="SignalP"/>
    </source>
</evidence>
<accession>A0A5C5WWK9</accession>
<protein>
    <recommendedName>
        <fullName evidence="5">Bacterial SH3 domain protein</fullName>
    </recommendedName>
</protein>
<keyword evidence="2" id="KW-0732">Signal</keyword>
<keyword evidence="4" id="KW-1185">Reference proteome</keyword>
<feature type="region of interest" description="Disordered" evidence="1">
    <location>
        <begin position="268"/>
        <end position="303"/>
    </location>
</feature>
<feature type="signal peptide" evidence="2">
    <location>
        <begin position="1"/>
        <end position="30"/>
    </location>
</feature>
<evidence type="ECO:0000256" key="1">
    <source>
        <dbReference type="SAM" id="MobiDB-lite"/>
    </source>
</evidence>